<feature type="region of interest" description="Disordered" evidence="4">
    <location>
        <begin position="28"/>
        <end position="48"/>
    </location>
</feature>
<feature type="chain" id="PRO_5045463870" evidence="5">
    <location>
        <begin position="23"/>
        <end position="354"/>
    </location>
</feature>
<proteinExistence type="inferred from homology"/>
<dbReference type="InterPro" id="IPR001547">
    <property type="entry name" value="Glyco_hydro_5"/>
</dbReference>
<dbReference type="SUPFAM" id="SSF51445">
    <property type="entry name" value="(Trans)glycosidases"/>
    <property type="match status" value="1"/>
</dbReference>
<dbReference type="InterPro" id="IPR018087">
    <property type="entry name" value="Glyco_hydro_5_CS"/>
</dbReference>
<sequence length="354" mass="40258">MYRAIHLPIVLVLFLSINLSCASKNEIGAAPNSNQEQSTSTPTGTNEVNEKESFVSLHGQLRVEGNKIVDEYGNAVQLRGMSFFWSQWMGKYYTPETVSWLKEDWQCTVVRAAMGIEDSEGYITNPQAEKDKIFTVIDAAIANGIYVIVDWHSHHAEDYEDEAKLFFTEIAQKYGARPNIIYELYNEPLDVSWINVLKPYHEAVITEIRKYDPDNIVICGTRNWSQQVNEVIGNEIEDDNVAYTLHYYASSHKQDLRDIAQSALDNDIALFVTEFGTTDYSGDGLIDVQETNTWWKFLDDNAISWCNWSIADKNENSAALQPNASTSGQWPDSAITQSGRLVREELRNKNPKFQ</sequence>
<dbReference type="EMBL" id="FZNV01000005">
    <property type="protein sequence ID" value="SNR68097.1"/>
    <property type="molecule type" value="Genomic_DNA"/>
</dbReference>
<feature type="domain" description="Glycoside hydrolase family 5" evidence="6">
    <location>
        <begin position="69"/>
        <end position="313"/>
    </location>
</feature>
<gene>
    <name evidence="7" type="ORF">SAMN04488009_3159</name>
</gene>
<dbReference type="RefSeq" id="WP_089261810.1">
    <property type="nucleotide sequence ID" value="NZ_FZNV01000005.1"/>
</dbReference>
<evidence type="ECO:0000256" key="5">
    <source>
        <dbReference type="SAM" id="SignalP"/>
    </source>
</evidence>
<evidence type="ECO:0000256" key="1">
    <source>
        <dbReference type="ARBA" id="ARBA00022801"/>
    </source>
</evidence>
<feature type="compositionally biased region" description="Polar residues" evidence="4">
    <location>
        <begin position="31"/>
        <end position="47"/>
    </location>
</feature>
<dbReference type="PANTHER" id="PTHR34142:SF1">
    <property type="entry name" value="GLYCOSIDE HYDROLASE FAMILY 5 DOMAIN-CONTAINING PROTEIN"/>
    <property type="match status" value="1"/>
</dbReference>
<keyword evidence="1 3" id="KW-0378">Hydrolase</keyword>
<evidence type="ECO:0000256" key="2">
    <source>
        <dbReference type="ARBA" id="ARBA00023295"/>
    </source>
</evidence>
<accession>A0ABY1SK51</accession>
<protein>
    <submittedName>
        <fullName evidence="7">Endoglucanase</fullName>
    </submittedName>
</protein>
<dbReference type="InterPro" id="IPR017853">
    <property type="entry name" value="GH"/>
</dbReference>
<reference evidence="7 8" key="1">
    <citation type="submission" date="2017-06" db="EMBL/GenBank/DDBJ databases">
        <authorList>
            <person name="Varghese N."/>
            <person name="Submissions S."/>
        </authorList>
    </citation>
    <scope>NUCLEOTIDE SEQUENCE [LARGE SCALE GENOMIC DNA]</scope>
    <source>
        <strain evidence="7 8">DSM 19840</strain>
    </source>
</reference>
<feature type="signal peptide" evidence="5">
    <location>
        <begin position="1"/>
        <end position="22"/>
    </location>
</feature>
<dbReference type="Pfam" id="PF00150">
    <property type="entry name" value="Cellulase"/>
    <property type="match status" value="1"/>
</dbReference>
<dbReference type="Gene3D" id="3.20.20.80">
    <property type="entry name" value="Glycosidases"/>
    <property type="match status" value="1"/>
</dbReference>
<evidence type="ECO:0000256" key="4">
    <source>
        <dbReference type="SAM" id="MobiDB-lite"/>
    </source>
</evidence>
<dbReference type="PANTHER" id="PTHR34142">
    <property type="entry name" value="ENDO-BETA-1,4-GLUCANASE A"/>
    <property type="match status" value="1"/>
</dbReference>
<evidence type="ECO:0000259" key="6">
    <source>
        <dbReference type="Pfam" id="PF00150"/>
    </source>
</evidence>
<dbReference type="Proteomes" id="UP000198337">
    <property type="component" value="Unassembled WGS sequence"/>
</dbReference>
<evidence type="ECO:0000256" key="3">
    <source>
        <dbReference type="RuleBase" id="RU361153"/>
    </source>
</evidence>
<keyword evidence="2 3" id="KW-0326">Glycosidase</keyword>
<keyword evidence="8" id="KW-1185">Reference proteome</keyword>
<comment type="caution">
    <text evidence="7">The sequence shown here is derived from an EMBL/GenBank/DDBJ whole genome shotgun (WGS) entry which is preliminary data.</text>
</comment>
<name>A0ABY1SK51_9FLAO</name>
<dbReference type="PROSITE" id="PS00659">
    <property type="entry name" value="GLYCOSYL_HYDROL_F5"/>
    <property type="match status" value="1"/>
</dbReference>
<evidence type="ECO:0000313" key="7">
    <source>
        <dbReference type="EMBL" id="SNR68097.1"/>
    </source>
</evidence>
<keyword evidence="5" id="KW-0732">Signal</keyword>
<comment type="similarity">
    <text evidence="3">Belongs to the glycosyl hydrolase 5 (cellulase A) family.</text>
</comment>
<evidence type="ECO:0000313" key="8">
    <source>
        <dbReference type="Proteomes" id="UP000198337"/>
    </source>
</evidence>
<organism evidence="7 8">
    <name type="scientific">Maribacter sedimenticola</name>
    <dbReference type="NCBI Taxonomy" id="228956"/>
    <lineage>
        <taxon>Bacteria</taxon>
        <taxon>Pseudomonadati</taxon>
        <taxon>Bacteroidota</taxon>
        <taxon>Flavobacteriia</taxon>
        <taxon>Flavobacteriales</taxon>
        <taxon>Flavobacteriaceae</taxon>
        <taxon>Maribacter</taxon>
    </lineage>
</organism>